<comment type="caution">
    <text evidence="8">The sequence shown here is derived from an EMBL/GenBank/DDBJ whole genome shotgun (WGS) entry which is preliminary data.</text>
</comment>
<evidence type="ECO:0000256" key="1">
    <source>
        <dbReference type="ARBA" id="ARBA00004418"/>
    </source>
</evidence>
<dbReference type="RefSeq" id="WP_269424873.1">
    <property type="nucleotide sequence ID" value="NZ_JAPWGY010000010.1"/>
</dbReference>
<evidence type="ECO:0000256" key="3">
    <source>
        <dbReference type="ARBA" id="ARBA00022448"/>
    </source>
</evidence>
<dbReference type="PANTHER" id="PTHR43649">
    <property type="entry name" value="ARABINOSE-BINDING PROTEIN-RELATED"/>
    <property type="match status" value="1"/>
</dbReference>
<gene>
    <name evidence="8" type="ORF">O4H49_18240</name>
</gene>
<evidence type="ECO:0000256" key="7">
    <source>
        <dbReference type="SAM" id="SignalP"/>
    </source>
</evidence>
<name>A0ABT4LNN7_9PROT</name>
<dbReference type="SUPFAM" id="SSF53850">
    <property type="entry name" value="Periplasmic binding protein-like II"/>
    <property type="match status" value="1"/>
</dbReference>
<evidence type="ECO:0000256" key="4">
    <source>
        <dbReference type="ARBA" id="ARBA00022729"/>
    </source>
</evidence>
<evidence type="ECO:0000256" key="2">
    <source>
        <dbReference type="ARBA" id="ARBA00008520"/>
    </source>
</evidence>
<dbReference type="InterPro" id="IPR050490">
    <property type="entry name" value="Bact_solute-bd_prot1"/>
</dbReference>
<dbReference type="PANTHER" id="PTHR43649:SF28">
    <property type="entry name" value="BINDING PROTEIN COMPONENT OF ABC SUGAR TRANSPORTER-RELATED"/>
    <property type="match status" value="1"/>
</dbReference>
<protein>
    <recommendedName>
        <fullName evidence="6">Probable sugar-binding periplasmic protein</fullName>
    </recommendedName>
</protein>
<comment type="function">
    <text evidence="5">Part of a binding-protein-dependent transport system for a sugar.</text>
</comment>
<accession>A0ABT4LNN7</accession>
<dbReference type="EMBL" id="JAPWGY010000010">
    <property type="protein sequence ID" value="MCZ4282729.1"/>
    <property type="molecule type" value="Genomic_DNA"/>
</dbReference>
<comment type="subcellular location">
    <subcellularLocation>
        <location evidence="1">Periplasm</location>
    </subcellularLocation>
</comment>
<feature type="chain" id="PRO_5046036081" description="Probable sugar-binding periplasmic protein" evidence="7">
    <location>
        <begin position="28"/>
        <end position="420"/>
    </location>
</feature>
<organism evidence="8 9">
    <name type="scientific">Kiloniella laminariae</name>
    <dbReference type="NCBI Taxonomy" id="454162"/>
    <lineage>
        <taxon>Bacteria</taxon>
        <taxon>Pseudomonadati</taxon>
        <taxon>Pseudomonadota</taxon>
        <taxon>Alphaproteobacteria</taxon>
        <taxon>Rhodospirillales</taxon>
        <taxon>Kiloniellaceae</taxon>
        <taxon>Kiloniella</taxon>
    </lineage>
</organism>
<evidence type="ECO:0000256" key="5">
    <source>
        <dbReference type="ARBA" id="ARBA00049629"/>
    </source>
</evidence>
<evidence type="ECO:0000256" key="6">
    <source>
        <dbReference type="ARBA" id="ARBA00049753"/>
    </source>
</evidence>
<dbReference type="Gene3D" id="3.40.190.10">
    <property type="entry name" value="Periplasmic binding protein-like II"/>
    <property type="match status" value="2"/>
</dbReference>
<dbReference type="InterPro" id="IPR006059">
    <property type="entry name" value="SBP"/>
</dbReference>
<reference evidence="8" key="1">
    <citation type="submission" date="2022-12" db="EMBL/GenBank/DDBJ databases">
        <title>Bacterial isolates from different developmental stages of Nematostella vectensis.</title>
        <authorList>
            <person name="Fraune S."/>
        </authorList>
    </citation>
    <scope>NUCLEOTIDE SEQUENCE</scope>
    <source>
        <strain evidence="8">G21630-S1</strain>
    </source>
</reference>
<dbReference type="Proteomes" id="UP001069802">
    <property type="component" value="Unassembled WGS sequence"/>
</dbReference>
<feature type="signal peptide" evidence="7">
    <location>
        <begin position="1"/>
        <end position="27"/>
    </location>
</feature>
<keyword evidence="4 7" id="KW-0732">Signal</keyword>
<keyword evidence="9" id="KW-1185">Reference proteome</keyword>
<comment type="similarity">
    <text evidence="2">Belongs to the bacterial solute-binding protein 1 family.</text>
</comment>
<keyword evidence="3" id="KW-0813">Transport</keyword>
<evidence type="ECO:0000313" key="8">
    <source>
        <dbReference type="EMBL" id="MCZ4282729.1"/>
    </source>
</evidence>
<evidence type="ECO:0000313" key="9">
    <source>
        <dbReference type="Proteomes" id="UP001069802"/>
    </source>
</evidence>
<dbReference type="Pfam" id="PF01547">
    <property type="entry name" value="SBP_bac_1"/>
    <property type="match status" value="1"/>
</dbReference>
<sequence length="420" mass="44859">MKTLTHKLTMTTALVSTLLLGAATAHAQPQAEVLHYWTSGGEAKAVQALKEDFEANGGKWIDAPVAGGGGDAQAAVLRSRVLSGNPPAAVQIKGPNIHEWAATGALGDLTAVGEAEGWDNVLPPLLQDIVKYDGKYVAVPVNIHRVDWIWANPEVLAKVDAEPPRTWDEFNAIADKLMAAGITPLAHGGQPWQDATIFETVALGLGGAEFFNKAFVEKDPETLKSDTMKKVFDQMRKMRGYVDADFPGRDWNLATGMVMRGEAAMQIMGDWAKGEFVAAGKKPGVDFLCIPTPSNGGYILNSDSFAMFKVTSADDNAGQELLARLILGEKFQETFNLYKGSIPARMGVNSDKFDECAVKSMIDLQASSEGGELVGSVAHEIAAAGAIRGAVLDVVTEHFNSDMTSEAAVERLAEAIELAE</sequence>
<proteinExistence type="inferred from homology"/>